<keyword evidence="2" id="KW-1185">Reference proteome</keyword>
<dbReference type="Proteomes" id="UP000886998">
    <property type="component" value="Unassembled WGS sequence"/>
</dbReference>
<gene>
    <name evidence="1" type="primary">AVEN_233260_1</name>
    <name evidence="1" type="ORF">TNIN_376161</name>
</gene>
<reference evidence="1" key="1">
    <citation type="submission" date="2020-08" db="EMBL/GenBank/DDBJ databases">
        <title>Multicomponent nature underlies the extraordinary mechanical properties of spider dragline silk.</title>
        <authorList>
            <person name="Kono N."/>
            <person name="Nakamura H."/>
            <person name="Mori M."/>
            <person name="Yoshida Y."/>
            <person name="Ohtoshi R."/>
            <person name="Malay A.D."/>
            <person name="Moran D.A.P."/>
            <person name="Tomita M."/>
            <person name="Numata K."/>
            <person name="Arakawa K."/>
        </authorList>
    </citation>
    <scope>NUCLEOTIDE SEQUENCE</scope>
</reference>
<accession>A0A8X6Y8F8</accession>
<evidence type="ECO:0000313" key="1">
    <source>
        <dbReference type="EMBL" id="GFY66774.1"/>
    </source>
</evidence>
<comment type="caution">
    <text evidence="1">The sequence shown here is derived from an EMBL/GenBank/DDBJ whole genome shotgun (WGS) entry which is preliminary data.</text>
</comment>
<sequence>MDMMSIEYWISKLMLEAFCYFVFICSALGVLSVWAANIPLEMSRIKSVLLDKISFQSDQDGLLCGEKQIIFALKRELCVLTACNIFPLDKGFLLKAVATVIAQAVVFYQLGSSLTIS</sequence>
<evidence type="ECO:0000313" key="2">
    <source>
        <dbReference type="Proteomes" id="UP000886998"/>
    </source>
</evidence>
<proteinExistence type="predicted"/>
<dbReference type="EMBL" id="BMAV01016237">
    <property type="protein sequence ID" value="GFY66774.1"/>
    <property type="molecule type" value="Genomic_DNA"/>
</dbReference>
<protein>
    <submittedName>
        <fullName evidence="1">Uncharacterized protein</fullName>
    </submittedName>
</protein>
<dbReference type="AlphaFoldDB" id="A0A8X6Y8F8"/>
<organism evidence="1 2">
    <name type="scientific">Trichonephila inaurata madagascariensis</name>
    <dbReference type="NCBI Taxonomy" id="2747483"/>
    <lineage>
        <taxon>Eukaryota</taxon>
        <taxon>Metazoa</taxon>
        <taxon>Ecdysozoa</taxon>
        <taxon>Arthropoda</taxon>
        <taxon>Chelicerata</taxon>
        <taxon>Arachnida</taxon>
        <taxon>Araneae</taxon>
        <taxon>Araneomorphae</taxon>
        <taxon>Entelegynae</taxon>
        <taxon>Araneoidea</taxon>
        <taxon>Nephilidae</taxon>
        <taxon>Trichonephila</taxon>
        <taxon>Trichonephila inaurata</taxon>
    </lineage>
</organism>
<name>A0A8X6Y8F8_9ARAC</name>
<dbReference type="OrthoDB" id="6435694at2759"/>